<name>A0ACC3D5I3_9PEZI</name>
<keyword evidence="2" id="KW-1185">Reference proteome</keyword>
<organism evidence="1 2">
    <name type="scientific">Coniosporium uncinatum</name>
    <dbReference type="NCBI Taxonomy" id="93489"/>
    <lineage>
        <taxon>Eukaryota</taxon>
        <taxon>Fungi</taxon>
        <taxon>Dikarya</taxon>
        <taxon>Ascomycota</taxon>
        <taxon>Pezizomycotina</taxon>
        <taxon>Dothideomycetes</taxon>
        <taxon>Dothideomycetes incertae sedis</taxon>
        <taxon>Coniosporium</taxon>
    </lineage>
</organism>
<sequence length="141" mass="15337">MVGLVLPVRSQPDRVSSYADAAQMVNQCDPGNELDTIQDLVDVQRGYKPRGNEANVAIDRIDGDTDYDHPGRDVDIRVCNAFSPAKVETGVLCAMTPSKNAFFENIATQSADQETLERDENACLGGEAGDGLVDRKVGYMR</sequence>
<gene>
    <name evidence="1" type="ORF">LTS18_005149</name>
</gene>
<proteinExistence type="predicted"/>
<accession>A0ACC3D5I3</accession>
<dbReference type="EMBL" id="JAWDJW010007554">
    <property type="protein sequence ID" value="KAK3061933.1"/>
    <property type="molecule type" value="Genomic_DNA"/>
</dbReference>
<reference evidence="1" key="1">
    <citation type="submission" date="2024-09" db="EMBL/GenBank/DDBJ databases">
        <title>Black Yeasts Isolated from many extreme environments.</title>
        <authorList>
            <person name="Coleine C."/>
            <person name="Stajich J.E."/>
            <person name="Selbmann L."/>
        </authorList>
    </citation>
    <scope>NUCLEOTIDE SEQUENCE</scope>
    <source>
        <strain evidence="1">CCFEE 5737</strain>
    </source>
</reference>
<evidence type="ECO:0000313" key="1">
    <source>
        <dbReference type="EMBL" id="KAK3061933.1"/>
    </source>
</evidence>
<dbReference type="Proteomes" id="UP001186974">
    <property type="component" value="Unassembled WGS sequence"/>
</dbReference>
<evidence type="ECO:0000313" key="2">
    <source>
        <dbReference type="Proteomes" id="UP001186974"/>
    </source>
</evidence>
<comment type="caution">
    <text evidence="1">The sequence shown here is derived from an EMBL/GenBank/DDBJ whole genome shotgun (WGS) entry which is preliminary data.</text>
</comment>
<protein>
    <submittedName>
        <fullName evidence="1">Uncharacterized protein</fullName>
    </submittedName>
</protein>